<reference evidence="1 2" key="1">
    <citation type="submission" date="2018-03" db="EMBL/GenBank/DDBJ databases">
        <title>Defining the species Micromonospora saelicesensis and Micromonospora noduli under the framework of genomics.</title>
        <authorList>
            <person name="Riesco R."/>
            <person name="Trujillo M.E."/>
        </authorList>
    </citation>
    <scope>NUCLEOTIDE SEQUENCE [LARGE SCALE GENOMIC DNA]</scope>
    <source>
        <strain evidence="1 2">LAH08</strain>
    </source>
</reference>
<gene>
    <name evidence="1" type="ORF">LAH08_06549</name>
</gene>
<evidence type="ECO:0000313" key="1">
    <source>
        <dbReference type="EMBL" id="RAN92818.1"/>
    </source>
</evidence>
<organism evidence="1 2">
    <name type="scientific">Micromonospora noduli</name>
    <dbReference type="NCBI Taxonomy" id="709876"/>
    <lineage>
        <taxon>Bacteria</taxon>
        <taxon>Bacillati</taxon>
        <taxon>Actinomycetota</taxon>
        <taxon>Actinomycetes</taxon>
        <taxon>Micromonosporales</taxon>
        <taxon>Micromonosporaceae</taxon>
        <taxon>Micromonospora</taxon>
    </lineage>
</organism>
<proteinExistence type="predicted"/>
<dbReference type="AlphaFoldDB" id="A0A328N004"/>
<dbReference type="EMBL" id="PYAA01000061">
    <property type="protein sequence ID" value="RAN92818.1"/>
    <property type="molecule type" value="Genomic_DNA"/>
</dbReference>
<dbReference type="Proteomes" id="UP000248966">
    <property type="component" value="Unassembled WGS sequence"/>
</dbReference>
<name>A0A328N004_9ACTN</name>
<comment type="caution">
    <text evidence="1">The sequence shown here is derived from an EMBL/GenBank/DDBJ whole genome shotgun (WGS) entry which is preliminary data.</text>
</comment>
<evidence type="ECO:0000313" key="2">
    <source>
        <dbReference type="Proteomes" id="UP000248966"/>
    </source>
</evidence>
<sequence length="245" mass="27074">MHRPTPGTTDQVVTYASGRRRPYRRVVASRTSVLCRGSARPLIFSDVFAWTECHTVVVEGFLCASCGHALSIPVRLVELPAEPHWSLLDCHHVNPPLLDPGTYAVDEAAYGRDQVTGTFVLSPGDVRGTRIVQELVRTGCWSMVGWIPCVACEGCGALVASRTDDCTVAQETRLYPAMVDRVAYDDESDRATDPFALIADWDSPAPDTRRHGWVPEPIRPRPELVATRWGGRGLKEHLFRDDPPA</sequence>
<protein>
    <submittedName>
        <fullName evidence="1">Uncharacterized protein</fullName>
    </submittedName>
</protein>
<accession>A0A328N004</accession>